<dbReference type="SUPFAM" id="SSF53790">
    <property type="entry name" value="Tetrapyrrole methylase"/>
    <property type="match status" value="1"/>
</dbReference>
<dbReference type="PANTHER" id="PTHR46111:SF1">
    <property type="entry name" value="RIBOSOMAL RNA SMALL SUBUNIT METHYLTRANSFERASE I"/>
    <property type="match status" value="1"/>
</dbReference>
<evidence type="ECO:0000256" key="5">
    <source>
        <dbReference type="ARBA" id="ARBA00022691"/>
    </source>
</evidence>
<keyword evidence="5" id="KW-0949">S-adenosyl-L-methionine</keyword>
<accession>A0A8J5GFP7</accession>
<evidence type="ECO:0000313" key="8">
    <source>
        <dbReference type="Proteomes" id="UP000734854"/>
    </source>
</evidence>
<dbReference type="GO" id="GO:0008168">
    <property type="term" value="F:methyltransferase activity"/>
    <property type="evidence" value="ECO:0007669"/>
    <property type="project" value="UniProtKB-KW"/>
</dbReference>
<evidence type="ECO:0000256" key="3">
    <source>
        <dbReference type="ARBA" id="ARBA00022603"/>
    </source>
</evidence>
<sequence>MLPRFLQPSSAIVGFFVPTSAPHFSYSLRSLHFSSHFLGLSSSTSGANVQQQHRQEEHGHGVSSKLVWFISPYLLSCKENLIFYAPKVLEFVELCIPLHFNCSFRCAAFGLPQCTSPKGPVKSGLYLVATPIGNLEDITLRALRILKSADLILSEDTRHSRKLLLYYGITTPLLSYHKFNESERERSILQKLRLGEVIALISDAGTPCISDPGMELAKVCVKENIPVVPIPGPSALVCALSACGLSTDEFKFVGFLSKHARTRREKLKVSAADTATQIFFVPPHKLHQFLEEASLIFGDARSCVIAREMTKIHEEFWRGTLGEANKICSTQQPKGEITLLIEGKMASDENELTDDQLELELKELISKGHSLSVAVKLVTGGISARRKHVYALALKLFGKQAAGMDDDSVQDL</sequence>
<dbReference type="FunFam" id="3.40.1010.10:FF:000007">
    <property type="entry name" value="Ribosomal RNA small subunit methyltransferase I"/>
    <property type="match status" value="1"/>
</dbReference>
<dbReference type="CDD" id="cd11648">
    <property type="entry name" value="RsmI"/>
    <property type="match status" value="1"/>
</dbReference>
<dbReference type="InterPro" id="IPR008189">
    <property type="entry name" value="rRNA_ssu_MeTfrase_I"/>
</dbReference>
<protein>
    <recommendedName>
        <fullName evidence="6">Tetrapyrrole methylase domain-containing protein</fullName>
    </recommendedName>
</protein>
<keyword evidence="3" id="KW-0489">Methyltransferase</keyword>
<dbReference type="Gene3D" id="3.30.950.10">
    <property type="entry name" value="Methyltransferase, Cobalt-precorrin-4 Transmethylase, Domain 2"/>
    <property type="match status" value="1"/>
</dbReference>
<feature type="domain" description="Tetrapyrrole methylase" evidence="6">
    <location>
        <begin position="125"/>
        <end position="324"/>
    </location>
</feature>
<proteinExistence type="inferred from homology"/>
<keyword evidence="8" id="KW-1185">Reference proteome</keyword>
<organism evidence="7 8">
    <name type="scientific">Zingiber officinale</name>
    <name type="common">Ginger</name>
    <name type="synonym">Amomum zingiber</name>
    <dbReference type="NCBI Taxonomy" id="94328"/>
    <lineage>
        <taxon>Eukaryota</taxon>
        <taxon>Viridiplantae</taxon>
        <taxon>Streptophyta</taxon>
        <taxon>Embryophyta</taxon>
        <taxon>Tracheophyta</taxon>
        <taxon>Spermatophyta</taxon>
        <taxon>Magnoliopsida</taxon>
        <taxon>Liliopsida</taxon>
        <taxon>Zingiberales</taxon>
        <taxon>Zingiberaceae</taxon>
        <taxon>Zingiber</taxon>
    </lineage>
</organism>
<name>A0A8J5GFP7_ZINOF</name>
<evidence type="ECO:0000256" key="1">
    <source>
        <dbReference type="ARBA" id="ARBA00022490"/>
    </source>
</evidence>
<dbReference type="PANTHER" id="PTHR46111">
    <property type="entry name" value="RIBOSOMAL RNA SMALL SUBUNIT METHYLTRANSFERASE I"/>
    <property type="match status" value="1"/>
</dbReference>
<dbReference type="NCBIfam" id="TIGR00096">
    <property type="entry name" value="16S rRNA (cytidine(1402)-2'-O)-methyltransferase"/>
    <property type="match status" value="1"/>
</dbReference>
<comment type="caution">
    <text evidence="7">The sequence shown here is derived from an EMBL/GenBank/DDBJ whole genome shotgun (WGS) entry which is preliminary data.</text>
</comment>
<dbReference type="AlphaFoldDB" id="A0A8J5GFP7"/>
<evidence type="ECO:0000256" key="2">
    <source>
        <dbReference type="ARBA" id="ARBA00022552"/>
    </source>
</evidence>
<dbReference type="PROSITE" id="PS01296">
    <property type="entry name" value="RSMI"/>
    <property type="match status" value="1"/>
</dbReference>
<keyword evidence="1" id="KW-0963">Cytoplasm</keyword>
<dbReference type="InterPro" id="IPR018063">
    <property type="entry name" value="SAM_MeTrfase_RsmI_CS"/>
</dbReference>
<keyword evidence="2" id="KW-0698">rRNA processing</keyword>
<dbReference type="Proteomes" id="UP000734854">
    <property type="component" value="Unassembled WGS sequence"/>
</dbReference>
<dbReference type="Pfam" id="PF00590">
    <property type="entry name" value="TP_methylase"/>
    <property type="match status" value="1"/>
</dbReference>
<dbReference type="InterPro" id="IPR014777">
    <property type="entry name" value="4pyrrole_Mease_sub1"/>
</dbReference>
<dbReference type="HAMAP" id="MF_01877">
    <property type="entry name" value="16SrRNA_methyltr_I"/>
    <property type="match status" value="1"/>
</dbReference>
<evidence type="ECO:0000259" key="6">
    <source>
        <dbReference type="Pfam" id="PF00590"/>
    </source>
</evidence>
<evidence type="ECO:0000313" key="7">
    <source>
        <dbReference type="EMBL" id="KAG6506699.1"/>
    </source>
</evidence>
<dbReference type="InterPro" id="IPR035996">
    <property type="entry name" value="4pyrrol_Methylase_sf"/>
</dbReference>
<dbReference type="Gene3D" id="3.40.1010.10">
    <property type="entry name" value="Cobalt-precorrin-4 Transmethylase, Domain 1"/>
    <property type="match status" value="1"/>
</dbReference>
<dbReference type="GO" id="GO:0006364">
    <property type="term" value="P:rRNA processing"/>
    <property type="evidence" value="ECO:0007669"/>
    <property type="project" value="UniProtKB-KW"/>
</dbReference>
<dbReference type="GO" id="GO:0032259">
    <property type="term" value="P:methylation"/>
    <property type="evidence" value="ECO:0007669"/>
    <property type="project" value="UniProtKB-KW"/>
</dbReference>
<dbReference type="InterPro" id="IPR014776">
    <property type="entry name" value="4pyrrole_Mease_sub2"/>
</dbReference>
<dbReference type="EMBL" id="JACMSC010000009">
    <property type="protein sequence ID" value="KAG6506699.1"/>
    <property type="molecule type" value="Genomic_DNA"/>
</dbReference>
<dbReference type="InterPro" id="IPR000878">
    <property type="entry name" value="4pyrrol_Mease"/>
</dbReference>
<evidence type="ECO:0000256" key="4">
    <source>
        <dbReference type="ARBA" id="ARBA00022679"/>
    </source>
</evidence>
<keyword evidence="4" id="KW-0808">Transferase</keyword>
<reference evidence="7 8" key="1">
    <citation type="submission" date="2020-08" db="EMBL/GenBank/DDBJ databases">
        <title>Plant Genome Project.</title>
        <authorList>
            <person name="Zhang R.-G."/>
        </authorList>
    </citation>
    <scope>NUCLEOTIDE SEQUENCE [LARGE SCALE GENOMIC DNA]</scope>
    <source>
        <tissue evidence="7">Rhizome</tissue>
    </source>
</reference>
<gene>
    <name evidence="7" type="ORF">ZIOFF_032026</name>
</gene>